<dbReference type="Proteomes" id="UP000737171">
    <property type="component" value="Unassembled WGS sequence"/>
</dbReference>
<dbReference type="Gene3D" id="2.150.10.10">
    <property type="entry name" value="Serralysin-like metalloprotease, C-terminal"/>
    <property type="match status" value="1"/>
</dbReference>
<dbReference type="InterPro" id="IPR018511">
    <property type="entry name" value="Hemolysin-typ_Ca-bd_CS"/>
</dbReference>
<comment type="caution">
    <text evidence="2">The sequence shown here is derived from an EMBL/GenBank/DDBJ whole genome shotgun (WGS) entry which is preliminary data.</text>
</comment>
<dbReference type="PROSITE" id="PS00330">
    <property type="entry name" value="HEMOLYSIN_CALCIUM"/>
    <property type="match status" value="1"/>
</dbReference>
<name>A0ABX2EP00_9BURK</name>
<evidence type="ECO:0008006" key="4">
    <source>
        <dbReference type="Google" id="ProtNLM"/>
    </source>
</evidence>
<proteinExistence type="predicted"/>
<dbReference type="Pfam" id="PF00353">
    <property type="entry name" value="HemolysinCabind"/>
    <property type="match status" value="1"/>
</dbReference>
<gene>
    <name evidence="2" type="ORF">HLB44_25510</name>
</gene>
<organism evidence="2 3">
    <name type="scientific">Pseudaquabacterium terrae</name>
    <dbReference type="NCBI Taxonomy" id="2732868"/>
    <lineage>
        <taxon>Bacteria</taxon>
        <taxon>Pseudomonadati</taxon>
        <taxon>Pseudomonadota</taxon>
        <taxon>Betaproteobacteria</taxon>
        <taxon>Burkholderiales</taxon>
        <taxon>Sphaerotilaceae</taxon>
        <taxon>Pseudaquabacterium</taxon>
    </lineage>
</organism>
<dbReference type="InterPro" id="IPR011049">
    <property type="entry name" value="Serralysin-like_metalloprot_C"/>
</dbReference>
<dbReference type="EMBL" id="JABRWJ010000008">
    <property type="protein sequence ID" value="NRF70371.1"/>
    <property type="molecule type" value="Genomic_DNA"/>
</dbReference>
<protein>
    <recommendedName>
        <fullName evidence="4">DUF4214 domain-containing protein</fullName>
    </recommendedName>
</protein>
<sequence length="276" mass="28685">MTLSNGAGQALAFDDDSGVGLNSQITFTPSATGTYYVSASDFDTGTGSYTISALQRNVINGSAAADSLSGTTGPDTLNGGNANDVLRGREGDDILDGGNGIDTARLAGFAQTYFLGPQETGWAVAHDQPGGEGRDLLYGVERLQWDDLRWAIDLDGNAGTTVKILGAVFGAQSIYEMAYVGVGLQLLDGGMDYETLMQLALDFAIGANASHTDVVRLLYTNVVGFAPPAADMAFYRGLLDNGVMTPAELGVLAAETELNAINIDLVGLAETGIGYM</sequence>
<evidence type="ECO:0000313" key="3">
    <source>
        <dbReference type="Proteomes" id="UP000737171"/>
    </source>
</evidence>
<dbReference type="PRINTS" id="PR00313">
    <property type="entry name" value="CABNDNGRPT"/>
</dbReference>
<dbReference type="SUPFAM" id="SSF51120">
    <property type="entry name" value="beta-Roll"/>
    <property type="match status" value="1"/>
</dbReference>
<keyword evidence="3" id="KW-1185">Reference proteome</keyword>
<evidence type="ECO:0000256" key="1">
    <source>
        <dbReference type="SAM" id="MobiDB-lite"/>
    </source>
</evidence>
<accession>A0ABX2EP00</accession>
<dbReference type="InterPro" id="IPR001343">
    <property type="entry name" value="Hemolysn_Ca-bd"/>
</dbReference>
<reference evidence="2 3" key="1">
    <citation type="submission" date="2020-05" db="EMBL/GenBank/DDBJ databases">
        <title>Aquincola sp. isolate from soil.</title>
        <authorList>
            <person name="Han J."/>
            <person name="Kim D.-U."/>
        </authorList>
    </citation>
    <scope>NUCLEOTIDE SEQUENCE [LARGE SCALE GENOMIC DNA]</scope>
    <source>
        <strain evidence="2 3">S2</strain>
    </source>
</reference>
<feature type="region of interest" description="Disordered" evidence="1">
    <location>
        <begin position="65"/>
        <end position="84"/>
    </location>
</feature>
<feature type="compositionally biased region" description="Polar residues" evidence="1">
    <location>
        <begin position="68"/>
        <end position="81"/>
    </location>
</feature>
<evidence type="ECO:0000313" key="2">
    <source>
        <dbReference type="EMBL" id="NRF70371.1"/>
    </source>
</evidence>